<dbReference type="PANTHER" id="PTHR30093">
    <property type="entry name" value="GENERAL SECRETION PATHWAY PROTEIN G"/>
    <property type="match status" value="1"/>
</dbReference>
<dbReference type="InterPro" id="IPR012902">
    <property type="entry name" value="N_methyl_site"/>
</dbReference>
<sequence>MMTPTPSHRRPRHAASSGFTLVEILVVIMIIGILMGIAIPAISNALSNATTGAQRLEINALDQAVKAYEAKYGDFPPDGSSEAVLQRHMRKLFPRMAEPDATLLKLLTDDETGNTLGDFSGVAMDRAEALVFFLGGFSKDIQHPLTGPGGPIELVSGGTPTDITDYQYNATRDNAFFDFDTERLTINRVSQTSPLLSNDETLMDVVNNAHGGNDILPAYRAVAGDDAPLVYFDSRTYGVIATISGVNTYNGYLASPVGGVRPYKSGQAIDPPSGTTYGSEKAAFDAVKFQNPNTFQIISPGSDLLFGKLVSIDSTNTAALPVHFTEQGVPMWPDEDATSPAGLVFTNADVGSQGFQDSQWGGGENINAHLDNVTNFTESSLGNGLE</sequence>
<keyword evidence="1" id="KW-1133">Transmembrane helix</keyword>
<dbReference type="PANTHER" id="PTHR30093:SF2">
    <property type="entry name" value="TYPE II SECRETION SYSTEM PROTEIN H"/>
    <property type="match status" value="1"/>
</dbReference>
<dbReference type="Proteomes" id="UP000318053">
    <property type="component" value="Unassembled WGS sequence"/>
</dbReference>
<keyword evidence="3" id="KW-1185">Reference proteome</keyword>
<reference evidence="2 3" key="1">
    <citation type="submission" date="2019-02" db="EMBL/GenBank/DDBJ databases">
        <title>Deep-cultivation of Planctomycetes and their phenomic and genomic characterization uncovers novel biology.</title>
        <authorList>
            <person name="Wiegand S."/>
            <person name="Jogler M."/>
            <person name="Boedeker C."/>
            <person name="Pinto D."/>
            <person name="Vollmers J."/>
            <person name="Rivas-Marin E."/>
            <person name="Kohn T."/>
            <person name="Peeters S.H."/>
            <person name="Heuer A."/>
            <person name="Rast P."/>
            <person name="Oberbeckmann S."/>
            <person name="Bunk B."/>
            <person name="Jeske O."/>
            <person name="Meyerdierks A."/>
            <person name="Storesund J.E."/>
            <person name="Kallscheuer N."/>
            <person name="Luecker S."/>
            <person name="Lage O.M."/>
            <person name="Pohl T."/>
            <person name="Merkel B.J."/>
            <person name="Hornburger P."/>
            <person name="Mueller R.-W."/>
            <person name="Bruemmer F."/>
            <person name="Labrenz M."/>
            <person name="Spormann A.M."/>
            <person name="Op Den Camp H."/>
            <person name="Overmann J."/>
            <person name="Amann R."/>
            <person name="Jetten M.S.M."/>
            <person name="Mascher T."/>
            <person name="Medema M.H."/>
            <person name="Devos D.P."/>
            <person name="Kaster A.-K."/>
            <person name="Ovreas L."/>
            <person name="Rohde M."/>
            <person name="Galperin M.Y."/>
            <person name="Jogler C."/>
        </authorList>
    </citation>
    <scope>NUCLEOTIDE SEQUENCE [LARGE SCALE GENOMIC DNA]</scope>
    <source>
        <strain evidence="2 3">CA85</strain>
    </source>
</reference>
<dbReference type="AlphaFoldDB" id="A0A5C5YHI2"/>
<organism evidence="2 3">
    <name type="scientific">Allorhodopirellula solitaria</name>
    <dbReference type="NCBI Taxonomy" id="2527987"/>
    <lineage>
        <taxon>Bacteria</taxon>
        <taxon>Pseudomonadati</taxon>
        <taxon>Planctomycetota</taxon>
        <taxon>Planctomycetia</taxon>
        <taxon>Pirellulales</taxon>
        <taxon>Pirellulaceae</taxon>
        <taxon>Allorhodopirellula</taxon>
    </lineage>
</organism>
<dbReference type="PROSITE" id="PS00409">
    <property type="entry name" value="PROKAR_NTER_METHYL"/>
    <property type="match status" value="1"/>
</dbReference>
<proteinExistence type="predicted"/>
<dbReference type="OrthoDB" id="283383at2"/>
<keyword evidence="1" id="KW-0812">Transmembrane</keyword>
<dbReference type="NCBIfam" id="TIGR02532">
    <property type="entry name" value="IV_pilin_GFxxxE"/>
    <property type="match status" value="1"/>
</dbReference>
<evidence type="ECO:0000256" key="1">
    <source>
        <dbReference type="SAM" id="Phobius"/>
    </source>
</evidence>
<evidence type="ECO:0000313" key="3">
    <source>
        <dbReference type="Proteomes" id="UP000318053"/>
    </source>
</evidence>
<dbReference type="EMBL" id="SJPK01000002">
    <property type="protein sequence ID" value="TWT74175.1"/>
    <property type="molecule type" value="Genomic_DNA"/>
</dbReference>
<comment type="caution">
    <text evidence="2">The sequence shown here is derived from an EMBL/GenBank/DDBJ whole genome shotgun (WGS) entry which is preliminary data.</text>
</comment>
<dbReference type="Gene3D" id="3.30.700.10">
    <property type="entry name" value="Glycoprotein, Type 4 Pilin"/>
    <property type="match status" value="1"/>
</dbReference>
<name>A0A5C5YHI2_9BACT</name>
<dbReference type="InterPro" id="IPR045584">
    <property type="entry name" value="Pilin-like"/>
</dbReference>
<dbReference type="Pfam" id="PF07963">
    <property type="entry name" value="N_methyl"/>
    <property type="match status" value="1"/>
</dbReference>
<accession>A0A5C5YHI2</accession>
<gene>
    <name evidence="2" type="primary">pilE</name>
    <name evidence="2" type="ORF">CA85_10620</name>
</gene>
<dbReference type="SUPFAM" id="SSF54523">
    <property type="entry name" value="Pili subunits"/>
    <property type="match status" value="1"/>
</dbReference>
<feature type="transmembrane region" description="Helical" evidence="1">
    <location>
        <begin position="21"/>
        <end position="42"/>
    </location>
</feature>
<keyword evidence="1" id="KW-0472">Membrane</keyword>
<protein>
    <submittedName>
        <fullName evidence="2">Fimbrial protein</fullName>
    </submittedName>
</protein>
<dbReference type="RefSeq" id="WP_146390205.1">
    <property type="nucleotide sequence ID" value="NZ_SJPK01000002.1"/>
</dbReference>
<evidence type="ECO:0000313" key="2">
    <source>
        <dbReference type="EMBL" id="TWT74175.1"/>
    </source>
</evidence>